<feature type="compositionally biased region" description="Low complexity" evidence="1">
    <location>
        <begin position="68"/>
        <end position="95"/>
    </location>
</feature>
<accession>A0A453EL84</accession>
<feature type="region of interest" description="Disordered" evidence="1">
    <location>
        <begin position="1"/>
        <end position="95"/>
    </location>
</feature>
<reference evidence="2" key="3">
    <citation type="journal article" date="2017" name="Nature">
        <title>Genome sequence of the progenitor of the wheat D genome Aegilops tauschii.</title>
        <authorList>
            <person name="Luo M.C."/>
            <person name="Gu Y.Q."/>
            <person name="Puiu D."/>
            <person name="Wang H."/>
            <person name="Twardziok S.O."/>
            <person name="Deal K.R."/>
            <person name="Huo N."/>
            <person name="Zhu T."/>
            <person name="Wang L."/>
            <person name="Wang Y."/>
            <person name="McGuire P.E."/>
            <person name="Liu S."/>
            <person name="Long H."/>
            <person name="Ramasamy R.K."/>
            <person name="Rodriguez J.C."/>
            <person name="Van S.L."/>
            <person name="Yuan L."/>
            <person name="Wang Z."/>
            <person name="Xia Z."/>
            <person name="Xiao L."/>
            <person name="Anderson O.D."/>
            <person name="Ouyang S."/>
            <person name="Liang Y."/>
            <person name="Zimin A.V."/>
            <person name="Pertea G."/>
            <person name="Qi P."/>
            <person name="Bennetzen J.L."/>
            <person name="Dai X."/>
            <person name="Dawson M.W."/>
            <person name="Muller H.G."/>
            <person name="Kugler K."/>
            <person name="Rivarola-Duarte L."/>
            <person name="Spannagl M."/>
            <person name="Mayer K.F.X."/>
            <person name="Lu F.H."/>
            <person name="Bevan M.W."/>
            <person name="Leroy P."/>
            <person name="Li P."/>
            <person name="You F.M."/>
            <person name="Sun Q."/>
            <person name="Liu Z."/>
            <person name="Lyons E."/>
            <person name="Wicker T."/>
            <person name="Salzberg S.L."/>
            <person name="Devos K.M."/>
            <person name="Dvorak J."/>
        </authorList>
    </citation>
    <scope>NUCLEOTIDE SEQUENCE [LARGE SCALE GENOMIC DNA]</scope>
    <source>
        <strain evidence="2">cv. AL8/78</strain>
    </source>
</reference>
<protein>
    <submittedName>
        <fullName evidence="2">Uncharacterized protein</fullName>
    </submittedName>
</protein>
<dbReference type="Proteomes" id="UP000015105">
    <property type="component" value="Chromosome 3D"/>
</dbReference>
<reference evidence="3" key="1">
    <citation type="journal article" date="2014" name="Science">
        <title>Ancient hybridizations among the ancestral genomes of bread wheat.</title>
        <authorList>
            <consortium name="International Wheat Genome Sequencing Consortium,"/>
            <person name="Marcussen T."/>
            <person name="Sandve S.R."/>
            <person name="Heier L."/>
            <person name="Spannagl M."/>
            <person name="Pfeifer M."/>
            <person name="Jakobsen K.S."/>
            <person name="Wulff B.B."/>
            <person name="Steuernagel B."/>
            <person name="Mayer K.F."/>
            <person name="Olsen O.A."/>
        </authorList>
    </citation>
    <scope>NUCLEOTIDE SEQUENCE [LARGE SCALE GENOMIC DNA]</scope>
    <source>
        <strain evidence="3">cv. AL8/78</strain>
    </source>
</reference>
<name>A0A453EL84_AEGTS</name>
<feature type="compositionally biased region" description="Pro residues" evidence="1">
    <location>
        <begin position="52"/>
        <end position="67"/>
    </location>
</feature>
<evidence type="ECO:0000256" key="1">
    <source>
        <dbReference type="SAM" id="MobiDB-lite"/>
    </source>
</evidence>
<organism evidence="2 3">
    <name type="scientific">Aegilops tauschii subsp. strangulata</name>
    <name type="common">Goatgrass</name>
    <dbReference type="NCBI Taxonomy" id="200361"/>
    <lineage>
        <taxon>Eukaryota</taxon>
        <taxon>Viridiplantae</taxon>
        <taxon>Streptophyta</taxon>
        <taxon>Embryophyta</taxon>
        <taxon>Tracheophyta</taxon>
        <taxon>Spermatophyta</taxon>
        <taxon>Magnoliopsida</taxon>
        <taxon>Liliopsida</taxon>
        <taxon>Poales</taxon>
        <taxon>Poaceae</taxon>
        <taxon>BOP clade</taxon>
        <taxon>Pooideae</taxon>
        <taxon>Triticodae</taxon>
        <taxon>Triticeae</taxon>
        <taxon>Triticinae</taxon>
        <taxon>Aegilops</taxon>
    </lineage>
</organism>
<dbReference type="EnsemblPlants" id="AET3Gv20385700.9">
    <property type="protein sequence ID" value="AET3Gv20385700.9"/>
    <property type="gene ID" value="AET3Gv20385700"/>
</dbReference>
<dbReference type="Gramene" id="AET3Gv20385700.9">
    <property type="protein sequence ID" value="AET3Gv20385700.9"/>
    <property type="gene ID" value="AET3Gv20385700"/>
</dbReference>
<evidence type="ECO:0000313" key="2">
    <source>
        <dbReference type="EnsemblPlants" id="AET3Gv20385700.9"/>
    </source>
</evidence>
<dbReference type="AlphaFoldDB" id="A0A453EL84"/>
<proteinExistence type="predicted"/>
<sequence length="95" mass="9715">PRAPSRICSPDSRRRPTRDAAADSSPRRLAASTPAISSGILDFSPVVSNRSPSPPPSSPWLAPPARPPSASSSPASTPRTASPTPSSTCTLTLPS</sequence>
<evidence type="ECO:0000313" key="3">
    <source>
        <dbReference type="Proteomes" id="UP000015105"/>
    </source>
</evidence>
<reference evidence="2" key="5">
    <citation type="journal article" date="2021" name="G3 (Bethesda)">
        <title>Aegilops tauschii genome assembly Aet v5.0 features greater sequence contiguity and improved annotation.</title>
        <authorList>
            <person name="Wang L."/>
            <person name="Zhu T."/>
            <person name="Rodriguez J.C."/>
            <person name="Deal K.R."/>
            <person name="Dubcovsky J."/>
            <person name="McGuire P.E."/>
            <person name="Lux T."/>
            <person name="Spannagl M."/>
            <person name="Mayer K.F.X."/>
            <person name="Baldrich P."/>
            <person name="Meyers B.C."/>
            <person name="Huo N."/>
            <person name="Gu Y.Q."/>
            <person name="Zhou H."/>
            <person name="Devos K.M."/>
            <person name="Bennetzen J.L."/>
            <person name="Unver T."/>
            <person name="Budak H."/>
            <person name="Gulick P.J."/>
            <person name="Galiba G."/>
            <person name="Kalapos B."/>
            <person name="Nelson D.R."/>
            <person name="Li P."/>
            <person name="You F.M."/>
            <person name="Luo M.C."/>
            <person name="Dvorak J."/>
        </authorList>
    </citation>
    <scope>NUCLEOTIDE SEQUENCE [LARGE SCALE GENOMIC DNA]</scope>
    <source>
        <strain evidence="2">cv. AL8/78</strain>
    </source>
</reference>
<reference evidence="2" key="4">
    <citation type="submission" date="2019-03" db="UniProtKB">
        <authorList>
            <consortium name="EnsemblPlants"/>
        </authorList>
    </citation>
    <scope>IDENTIFICATION</scope>
</reference>
<feature type="compositionally biased region" description="Basic and acidic residues" evidence="1">
    <location>
        <begin position="11"/>
        <end position="21"/>
    </location>
</feature>
<keyword evidence="3" id="KW-1185">Reference proteome</keyword>
<reference evidence="3" key="2">
    <citation type="journal article" date="2017" name="Nat. Plants">
        <title>The Aegilops tauschii genome reveals multiple impacts of transposons.</title>
        <authorList>
            <person name="Zhao G."/>
            <person name="Zou C."/>
            <person name="Li K."/>
            <person name="Wang K."/>
            <person name="Li T."/>
            <person name="Gao L."/>
            <person name="Zhang X."/>
            <person name="Wang H."/>
            <person name="Yang Z."/>
            <person name="Liu X."/>
            <person name="Jiang W."/>
            <person name="Mao L."/>
            <person name="Kong X."/>
            <person name="Jiao Y."/>
            <person name="Jia J."/>
        </authorList>
    </citation>
    <scope>NUCLEOTIDE SEQUENCE [LARGE SCALE GENOMIC DNA]</scope>
    <source>
        <strain evidence="3">cv. AL8/78</strain>
    </source>
</reference>